<name>A0ABR4HDA8_9EURO</name>
<organism evidence="2 3">
    <name type="scientific">Aspergillus cavernicola</name>
    <dbReference type="NCBI Taxonomy" id="176166"/>
    <lineage>
        <taxon>Eukaryota</taxon>
        <taxon>Fungi</taxon>
        <taxon>Dikarya</taxon>
        <taxon>Ascomycota</taxon>
        <taxon>Pezizomycotina</taxon>
        <taxon>Eurotiomycetes</taxon>
        <taxon>Eurotiomycetidae</taxon>
        <taxon>Eurotiales</taxon>
        <taxon>Aspergillaceae</taxon>
        <taxon>Aspergillus</taxon>
        <taxon>Aspergillus subgen. Nidulantes</taxon>
    </lineage>
</organism>
<reference evidence="2 3" key="1">
    <citation type="submission" date="2024-07" db="EMBL/GenBank/DDBJ databases">
        <title>Section-level genome sequencing and comparative genomics of Aspergillus sections Usti and Cavernicolus.</title>
        <authorList>
            <consortium name="Lawrence Berkeley National Laboratory"/>
            <person name="Nybo J.L."/>
            <person name="Vesth T.C."/>
            <person name="Theobald S."/>
            <person name="Frisvad J.C."/>
            <person name="Larsen T.O."/>
            <person name="Kjaerboelling I."/>
            <person name="Rothschild-Mancinelli K."/>
            <person name="Lyhne E.K."/>
            <person name="Kogle M.E."/>
            <person name="Barry K."/>
            <person name="Clum A."/>
            <person name="Na H."/>
            <person name="Ledsgaard L."/>
            <person name="Lin J."/>
            <person name="Lipzen A."/>
            <person name="Kuo A."/>
            <person name="Riley R."/>
            <person name="Mondo S."/>
            <person name="LaButti K."/>
            <person name="Haridas S."/>
            <person name="Pangalinan J."/>
            <person name="Salamov A.A."/>
            <person name="Simmons B.A."/>
            <person name="Magnuson J.K."/>
            <person name="Chen J."/>
            <person name="Drula E."/>
            <person name="Henrissat B."/>
            <person name="Wiebenga A."/>
            <person name="Lubbers R.J."/>
            <person name="Gomes A.C."/>
            <person name="Makela M.R."/>
            <person name="Stajich J."/>
            <person name="Grigoriev I.V."/>
            <person name="Mortensen U.H."/>
            <person name="De vries R.P."/>
            <person name="Baker S.E."/>
            <person name="Andersen M.R."/>
        </authorList>
    </citation>
    <scope>NUCLEOTIDE SEQUENCE [LARGE SCALE GENOMIC DNA]</scope>
    <source>
        <strain evidence="2 3">CBS 600.67</strain>
    </source>
</reference>
<evidence type="ECO:0000313" key="2">
    <source>
        <dbReference type="EMBL" id="KAL2813471.1"/>
    </source>
</evidence>
<evidence type="ECO:0000256" key="1">
    <source>
        <dbReference type="SAM" id="MobiDB-lite"/>
    </source>
</evidence>
<dbReference type="EMBL" id="JBFXLS010000144">
    <property type="protein sequence ID" value="KAL2813471.1"/>
    <property type="molecule type" value="Genomic_DNA"/>
</dbReference>
<evidence type="ECO:0000313" key="3">
    <source>
        <dbReference type="Proteomes" id="UP001610335"/>
    </source>
</evidence>
<sequence>MSTERRGFFLVDEKGSPVEYTDLAFVTSRPPDVPSRNRIVAVCGIYDCDKEGNMASPQEDGAHWEDLKTIPPSASQDPAATGAPSGRRLASLHREFELRAREYMEAKPGRDSAASNVAIGNTIRRCFQDGQYIKAMGIQFSSCLTYSMEEDNHPEPEMNKKVDRAFGLLARSHLIADFFTPEFYKPVKVLAIALAKSCGTEEEMRKQLAVALKFKMERDKLVLPCVGASQIMEDAEIQEHAHSFAAAVRALGHKIRVKEHSMTPSHKRYQPVPSSA</sequence>
<accession>A0ABR4HDA8</accession>
<gene>
    <name evidence="2" type="ORF">BDW59DRAFT_167522</name>
</gene>
<dbReference type="Proteomes" id="UP001610335">
    <property type="component" value="Unassembled WGS sequence"/>
</dbReference>
<keyword evidence="3" id="KW-1185">Reference proteome</keyword>
<proteinExistence type="predicted"/>
<feature type="region of interest" description="Disordered" evidence="1">
    <location>
        <begin position="54"/>
        <end position="87"/>
    </location>
</feature>
<protein>
    <submittedName>
        <fullName evidence="2">Uncharacterized protein</fullName>
    </submittedName>
</protein>
<comment type="caution">
    <text evidence="2">The sequence shown here is derived from an EMBL/GenBank/DDBJ whole genome shotgun (WGS) entry which is preliminary data.</text>
</comment>